<dbReference type="InterPro" id="IPR002347">
    <property type="entry name" value="SDR_fam"/>
</dbReference>
<gene>
    <name evidence="3" type="ORF">UFOPK2399_00395</name>
</gene>
<dbReference type="CDD" id="cd05233">
    <property type="entry name" value="SDR_c"/>
    <property type="match status" value="1"/>
</dbReference>
<dbReference type="EMBL" id="CAEZXP010000001">
    <property type="protein sequence ID" value="CAB4686542.1"/>
    <property type="molecule type" value="Genomic_DNA"/>
</dbReference>
<sequence length="240" mass="24496">MDFSGKTVVVTAAAGNVGRLVTARFVAAGARVIAADIHAARLAELSAAHPGIVVVAGDVATPAGADALIAAAGDRLDVLCNNAALIEATVLEETDEALWDEVIRVNLTGPFLLSKRALPLMLRSGGGAIVNTGSTASLRGYRCGPAYTASKHGLLGLTRNIASAYFDKGIRCNIVCPGGITRPDDAPIAVMARSEAFQPRAWPESADPDGIAALIVYLASDDARQINGVAIPIDAGATAA</sequence>
<dbReference type="AlphaFoldDB" id="A0A6J6NK25"/>
<comment type="similarity">
    <text evidence="1">Belongs to the short-chain dehydrogenases/reductases (SDR) family.</text>
</comment>
<name>A0A6J6NK25_9ZZZZ</name>
<dbReference type="GO" id="GO:0016491">
    <property type="term" value="F:oxidoreductase activity"/>
    <property type="evidence" value="ECO:0007669"/>
    <property type="project" value="UniProtKB-KW"/>
</dbReference>
<keyword evidence="2" id="KW-0560">Oxidoreductase</keyword>
<dbReference type="Gene3D" id="3.40.50.720">
    <property type="entry name" value="NAD(P)-binding Rossmann-like Domain"/>
    <property type="match status" value="1"/>
</dbReference>
<dbReference type="SUPFAM" id="SSF51735">
    <property type="entry name" value="NAD(P)-binding Rossmann-fold domains"/>
    <property type="match status" value="1"/>
</dbReference>
<dbReference type="InterPro" id="IPR051122">
    <property type="entry name" value="SDR_DHRS6-like"/>
</dbReference>
<dbReference type="PANTHER" id="PTHR43477:SF1">
    <property type="entry name" value="DIHYDROANTICAPSIN 7-DEHYDROGENASE"/>
    <property type="match status" value="1"/>
</dbReference>
<dbReference type="PANTHER" id="PTHR43477">
    <property type="entry name" value="DIHYDROANTICAPSIN 7-DEHYDROGENASE"/>
    <property type="match status" value="1"/>
</dbReference>
<evidence type="ECO:0000256" key="2">
    <source>
        <dbReference type="ARBA" id="ARBA00023002"/>
    </source>
</evidence>
<dbReference type="FunFam" id="3.40.50.720:FF:000084">
    <property type="entry name" value="Short-chain dehydrogenase reductase"/>
    <property type="match status" value="1"/>
</dbReference>
<reference evidence="3" key="1">
    <citation type="submission" date="2020-05" db="EMBL/GenBank/DDBJ databases">
        <authorList>
            <person name="Chiriac C."/>
            <person name="Salcher M."/>
            <person name="Ghai R."/>
            <person name="Kavagutti S V."/>
        </authorList>
    </citation>
    <scope>NUCLEOTIDE SEQUENCE</scope>
</reference>
<dbReference type="PRINTS" id="PR00080">
    <property type="entry name" value="SDRFAMILY"/>
</dbReference>
<evidence type="ECO:0000256" key="1">
    <source>
        <dbReference type="ARBA" id="ARBA00006484"/>
    </source>
</evidence>
<proteinExistence type="inferred from homology"/>
<evidence type="ECO:0000313" key="3">
    <source>
        <dbReference type="EMBL" id="CAB4686542.1"/>
    </source>
</evidence>
<dbReference type="InterPro" id="IPR036291">
    <property type="entry name" value="NAD(P)-bd_dom_sf"/>
</dbReference>
<organism evidence="3">
    <name type="scientific">freshwater metagenome</name>
    <dbReference type="NCBI Taxonomy" id="449393"/>
    <lineage>
        <taxon>unclassified sequences</taxon>
        <taxon>metagenomes</taxon>
        <taxon>ecological metagenomes</taxon>
    </lineage>
</organism>
<dbReference type="InterPro" id="IPR020904">
    <property type="entry name" value="Sc_DH/Rdtase_CS"/>
</dbReference>
<protein>
    <submittedName>
        <fullName evidence="3">Unannotated protein</fullName>
    </submittedName>
</protein>
<dbReference type="Pfam" id="PF13561">
    <property type="entry name" value="adh_short_C2"/>
    <property type="match status" value="1"/>
</dbReference>
<dbReference type="PROSITE" id="PS00061">
    <property type="entry name" value="ADH_SHORT"/>
    <property type="match status" value="1"/>
</dbReference>
<accession>A0A6J6NK25</accession>
<dbReference type="PRINTS" id="PR00081">
    <property type="entry name" value="GDHRDH"/>
</dbReference>